<keyword evidence="1" id="KW-1133">Transmembrane helix</keyword>
<proteinExistence type="predicted"/>
<protein>
    <submittedName>
        <fullName evidence="2">Uncharacterized protein</fullName>
    </submittedName>
</protein>
<evidence type="ECO:0000256" key="1">
    <source>
        <dbReference type="SAM" id="Phobius"/>
    </source>
</evidence>
<evidence type="ECO:0000313" key="2">
    <source>
        <dbReference type="EMBL" id="QBK87309.1"/>
    </source>
</evidence>
<dbReference type="EMBL" id="MK500348">
    <property type="protein sequence ID" value="QBK87309.1"/>
    <property type="molecule type" value="Genomic_DNA"/>
</dbReference>
<name>A0A481YW29_9VIRU</name>
<keyword evidence="1" id="KW-0472">Membrane</keyword>
<gene>
    <name evidence="2" type="ORF">LCMAC201_02190</name>
</gene>
<sequence length="285" mass="32489">MLLWFILILVVQIKGLELGDINLTTSIPNNSSDFLLANLETEQENVTFSLDLISANYIQSQIQNFTLISGQLDQNNETSCILGNFRLSRGFYLSLEVCPYNLTSQIISSAYPNYWIHPVALRWTFLINKRNCLDSLFLVRIKGGLYTGVQFQYFISPQLSNWEVNDLRISIDQSNMKIIPLLFGQSTHWQRTFNMYMLYPCADYWCHGSNILTCSKTEYKNHSCSSKPNESRYSSTESTPDISTLIIIMLSVTLLVGVICSVVLIKKAYSSKIDTESHIELITPT</sequence>
<feature type="transmembrane region" description="Helical" evidence="1">
    <location>
        <begin position="242"/>
        <end position="265"/>
    </location>
</feature>
<accession>A0A481YW29</accession>
<reference evidence="2" key="1">
    <citation type="journal article" date="2019" name="MBio">
        <title>Virus Genomes from Deep Sea Sediments Expand the Ocean Megavirome and Support Independent Origins of Viral Gigantism.</title>
        <authorList>
            <person name="Backstrom D."/>
            <person name="Yutin N."/>
            <person name="Jorgensen S.L."/>
            <person name="Dharamshi J."/>
            <person name="Homa F."/>
            <person name="Zaremba-Niedwiedzka K."/>
            <person name="Spang A."/>
            <person name="Wolf Y.I."/>
            <person name="Koonin E.V."/>
            <person name="Ettema T.J."/>
        </authorList>
    </citation>
    <scope>NUCLEOTIDE SEQUENCE</scope>
</reference>
<keyword evidence="1" id="KW-0812">Transmembrane</keyword>
<organism evidence="2">
    <name type="scientific">Marseillevirus LCMAC201</name>
    <dbReference type="NCBI Taxonomy" id="2506605"/>
    <lineage>
        <taxon>Viruses</taxon>
        <taxon>Varidnaviria</taxon>
        <taxon>Bamfordvirae</taxon>
        <taxon>Nucleocytoviricota</taxon>
        <taxon>Megaviricetes</taxon>
        <taxon>Pimascovirales</taxon>
        <taxon>Pimascovirales incertae sedis</taxon>
        <taxon>Marseilleviridae</taxon>
    </lineage>
</organism>